<dbReference type="RefSeq" id="WP_076722493.1">
    <property type="nucleotide sequence ID" value="NZ_JABWTC010000005.1"/>
</dbReference>
<organism evidence="2 3">
    <name type="scientific">Marinobacter lutaoensis</name>
    <dbReference type="NCBI Taxonomy" id="135739"/>
    <lineage>
        <taxon>Bacteria</taxon>
        <taxon>Pseudomonadati</taxon>
        <taxon>Pseudomonadota</taxon>
        <taxon>Gammaproteobacteria</taxon>
        <taxon>Pseudomonadales</taxon>
        <taxon>Marinobacteraceae</taxon>
        <taxon>Marinobacter</taxon>
    </lineage>
</organism>
<dbReference type="STRING" id="135739.BTO32_00525"/>
<comment type="caution">
    <text evidence="2">The sequence shown here is derived from an EMBL/GenBank/DDBJ whole genome shotgun (WGS) entry which is preliminary data.</text>
</comment>
<dbReference type="Gene3D" id="3.30.750.24">
    <property type="entry name" value="STAS domain"/>
    <property type="match status" value="1"/>
</dbReference>
<dbReference type="EMBL" id="MSCW01000001">
    <property type="protein sequence ID" value="ONF44998.1"/>
    <property type="molecule type" value="Genomic_DNA"/>
</dbReference>
<evidence type="ECO:0000313" key="3">
    <source>
        <dbReference type="Proteomes" id="UP000189339"/>
    </source>
</evidence>
<dbReference type="InterPro" id="IPR036513">
    <property type="entry name" value="STAS_dom_sf"/>
</dbReference>
<dbReference type="InterPro" id="IPR002645">
    <property type="entry name" value="STAS_dom"/>
</dbReference>
<dbReference type="Pfam" id="PF13466">
    <property type="entry name" value="STAS_2"/>
    <property type="match status" value="1"/>
</dbReference>
<dbReference type="Proteomes" id="UP000189339">
    <property type="component" value="Unassembled WGS sequence"/>
</dbReference>
<evidence type="ECO:0000313" key="2">
    <source>
        <dbReference type="EMBL" id="ONF44998.1"/>
    </source>
</evidence>
<dbReference type="OrthoDB" id="6371012at2"/>
<dbReference type="InterPro" id="IPR058548">
    <property type="entry name" value="MlaB-like_STAS"/>
</dbReference>
<dbReference type="AlphaFoldDB" id="A0A1V2DWH9"/>
<proteinExistence type="predicted"/>
<dbReference type="CDD" id="cd07043">
    <property type="entry name" value="STAS_anti-anti-sigma_factors"/>
    <property type="match status" value="1"/>
</dbReference>
<evidence type="ECO:0000259" key="1">
    <source>
        <dbReference type="PROSITE" id="PS50801"/>
    </source>
</evidence>
<protein>
    <submittedName>
        <fullName evidence="2">NTP-binding protein</fullName>
    </submittedName>
</protein>
<accession>A0A1V2DWH9</accession>
<sequence>MTGAEASVQLRDGALVVTGQVDADSVLALRARGEQLIRQAEADLVVDLSGLETAHSVVLSMLLCWRRLAAESGRQLRFRGVSERLASLAALSNLGGQLTRAD</sequence>
<keyword evidence="3" id="KW-1185">Reference proteome</keyword>
<name>A0A1V2DWH9_9GAMM</name>
<feature type="domain" description="STAS" evidence="1">
    <location>
        <begin position="15"/>
        <end position="102"/>
    </location>
</feature>
<reference evidence="2 3" key="1">
    <citation type="submission" date="2016-12" db="EMBL/GenBank/DDBJ databases">
        <title>Marinobacter lutaoensis whole genome sequencing.</title>
        <authorList>
            <person name="Verma A."/>
            <person name="Krishnamurthi S."/>
        </authorList>
    </citation>
    <scope>NUCLEOTIDE SEQUENCE [LARGE SCALE GENOMIC DNA]</scope>
    <source>
        <strain evidence="2 3">T5054</strain>
    </source>
</reference>
<gene>
    <name evidence="2" type="ORF">BTO32_00525</name>
</gene>
<dbReference type="SUPFAM" id="SSF52091">
    <property type="entry name" value="SpoIIaa-like"/>
    <property type="match status" value="1"/>
</dbReference>
<dbReference type="PROSITE" id="PS50801">
    <property type="entry name" value="STAS"/>
    <property type="match status" value="1"/>
</dbReference>